<proteinExistence type="predicted"/>
<dbReference type="EMBL" id="JAPWGW010000002">
    <property type="protein sequence ID" value="MCZ4297759.1"/>
    <property type="molecule type" value="Genomic_DNA"/>
</dbReference>
<protein>
    <recommendedName>
        <fullName evidence="4">SD-repeat containing protein B domain-containing protein</fullName>
    </recommendedName>
</protein>
<dbReference type="InterPro" id="IPR013783">
    <property type="entry name" value="Ig-like_fold"/>
</dbReference>
<reference evidence="2" key="1">
    <citation type="submission" date="2022-12" db="EMBL/GenBank/DDBJ databases">
        <title>Bacterial isolates from different developmental stages of Nematostella vectensis.</title>
        <authorList>
            <person name="Fraune S."/>
        </authorList>
    </citation>
    <scope>NUCLEOTIDE SEQUENCE</scope>
    <source>
        <strain evidence="2">G21632-S1</strain>
    </source>
</reference>
<dbReference type="Gene3D" id="2.60.40.10">
    <property type="entry name" value="Immunoglobulins"/>
    <property type="match status" value="1"/>
</dbReference>
<comment type="caution">
    <text evidence="2">The sequence shown here is derived from an EMBL/GenBank/DDBJ whole genome shotgun (WGS) entry which is preliminary data.</text>
</comment>
<dbReference type="RefSeq" id="WP_269401884.1">
    <property type="nucleotide sequence ID" value="NZ_JAPWGW010000002.1"/>
</dbReference>
<dbReference type="SUPFAM" id="SSF117074">
    <property type="entry name" value="Hypothetical protein PA1324"/>
    <property type="match status" value="1"/>
</dbReference>
<evidence type="ECO:0000313" key="3">
    <source>
        <dbReference type="Proteomes" id="UP001083770"/>
    </source>
</evidence>
<name>A0ABT4LTR7_9PROT</name>
<sequence>MAEARQQASGSDPAHDLNTMRLQLASLSVQPQSAVEPGDNAPGMMARKVGREVAKFVRQPGINSSEAVPQKGQALVRVSASAVEVRAIEMIAPLIPVSDAPEGAGPGEVMSEAGQIVGSVFIDRDGDGQPGRGDTRLEGQAVSLTPLQPDLPRLEHRSASFGQFAFEGVKPGAYLLSVLIGWEEVSVPVEIEQGSWGHRIGIAVPPEIAAPVSIGLASGGGIEAEDSGRKEKARPCKAGLFQNLN</sequence>
<evidence type="ECO:0000256" key="1">
    <source>
        <dbReference type="SAM" id="MobiDB-lite"/>
    </source>
</evidence>
<accession>A0ABT4LTR7</accession>
<dbReference type="Proteomes" id="UP001083770">
    <property type="component" value="Unassembled WGS sequence"/>
</dbReference>
<organism evidence="2 3">
    <name type="scientific">Henriciella marina</name>
    <dbReference type="NCBI Taxonomy" id="453851"/>
    <lineage>
        <taxon>Bacteria</taxon>
        <taxon>Pseudomonadati</taxon>
        <taxon>Pseudomonadota</taxon>
        <taxon>Alphaproteobacteria</taxon>
        <taxon>Hyphomonadales</taxon>
        <taxon>Hyphomonadaceae</taxon>
        <taxon>Henriciella</taxon>
    </lineage>
</organism>
<keyword evidence="3" id="KW-1185">Reference proteome</keyword>
<evidence type="ECO:0000313" key="2">
    <source>
        <dbReference type="EMBL" id="MCZ4297759.1"/>
    </source>
</evidence>
<evidence type="ECO:0008006" key="4">
    <source>
        <dbReference type="Google" id="ProtNLM"/>
    </source>
</evidence>
<gene>
    <name evidence="2" type="ORF">O4G74_06785</name>
</gene>
<feature type="region of interest" description="Disordered" evidence="1">
    <location>
        <begin position="221"/>
        <end position="245"/>
    </location>
</feature>